<comment type="subunit">
    <text evidence="4">Homotetramer.</text>
</comment>
<dbReference type="OrthoDB" id="256869at2"/>
<reference evidence="7 8" key="1">
    <citation type="submission" date="2018-01" db="EMBL/GenBank/DDBJ databases">
        <title>Draft genome sequence of Jishengella endophytica.</title>
        <authorList>
            <person name="Sahin N."/>
            <person name="Ay H."/>
            <person name="Saygin H."/>
        </authorList>
    </citation>
    <scope>NUCLEOTIDE SEQUENCE [LARGE SCALE GENOMIC DNA]</scope>
    <source>
        <strain evidence="7 8">DSM 45430</strain>
    </source>
</reference>
<keyword evidence="2 4" id="KW-0560">Oxidoreductase</keyword>
<dbReference type="Gene3D" id="3.40.50.720">
    <property type="entry name" value="NAD(P)-binding Rossmann-like Domain"/>
    <property type="match status" value="1"/>
</dbReference>
<dbReference type="InterPro" id="IPR050424">
    <property type="entry name" value="Gfo-Idh-MocA_inositol_DH"/>
</dbReference>
<dbReference type="GO" id="GO:0050112">
    <property type="term" value="F:inositol 2-dehydrogenase (NAD+) activity"/>
    <property type="evidence" value="ECO:0007669"/>
    <property type="project" value="UniProtKB-UniRule"/>
</dbReference>
<keyword evidence="8" id="KW-1185">Reference proteome</keyword>
<comment type="function">
    <text evidence="4">Involved in the oxidation of myo-inositol (MI) to 2-keto-myo-inositol (2KMI or 2-inosose).</text>
</comment>
<evidence type="ECO:0000259" key="6">
    <source>
        <dbReference type="Pfam" id="PF02894"/>
    </source>
</evidence>
<dbReference type="EC" id="1.1.1.18" evidence="4"/>
<comment type="similarity">
    <text evidence="1 4">Belongs to the Gfo/Idh/MocA family.</text>
</comment>
<dbReference type="InterPro" id="IPR000683">
    <property type="entry name" value="Gfo/Idh/MocA-like_OxRdtase_N"/>
</dbReference>
<sequence length="340" mass="36157">MNREVTVGLIGAGVMGADHARLLSGAVAGARVGGIYDVDEARARRVAQDSGARPLIDPLKLIADESIDAVLIASSDPTHEEYVLAAIAAGKPVLCEKPLAPTVAGCQRILDAETAYGRRLVTVGFMRRHDPGYLELKRALDDGDIGAPLVLHCVHRNPTNNPGQPSSNVITNSAVHELDVSRWLLGEEIVEATVHTPRPARAAGGTADPQLLILRTASGTLIDVEVFVNAGYGYEVRCELVGETGTVQLDTPSATVARRGGGTTRSLPMDWRPRFAEAYRAELQHWVDGARRANPPAPSPAATAWDGYVATYLAQACVQAFETGGPVAIELPNRPALYQP</sequence>
<dbReference type="Pfam" id="PF01408">
    <property type="entry name" value="GFO_IDH_MocA"/>
    <property type="match status" value="1"/>
</dbReference>
<comment type="catalytic activity">
    <reaction evidence="4">
        <text>myo-inositol + NAD(+) = scyllo-inosose + NADH + H(+)</text>
        <dbReference type="Rhea" id="RHEA:16949"/>
        <dbReference type="ChEBI" id="CHEBI:15378"/>
        <dbReference type="ChEBI" id="CHEBI:17268"/>
        <dbReference type="ChEBI" id="CHEBI:17811"/>
        <dbReference type="ChEBI" id="CHEBI:57540"/>
        <dbReference type="ChEBI" id="CHEBI:57945"/>
        <dbReference type="EC" id="1.1.1.18"/>
    </reaction>
</comment>
<dbReference type="Proteomes" id="UP000248627">
    <property type="component" value="Unassembled WGS sequence"/>
</dbReference>
<evidence type="ECO:0000313" key="7">
    <source>
        <dbReference type="EMBL" id="PZG01058.1"/>
    </source>
</evidence>
<dbReference type="SUPFAM" id="SSF55347">
    <property type="entry name" value="Glyceraldehyde-3-phosphate dehydrogenase-like, C-terminal domain"/>
    <property type="match status" value="1"/>
</dbReference>
<feature type="domain" description="Gfo/Idh/MocA-like oxidoreductase C-terminal" evidence="6">
    <location>
        <begin position="137"/>
        <end position="329"/>
    </location>
</feature>
<dbReference type="SUPFAM" id="SSF51735">
    <property type="entry name" value="NAD(P)-binding Rossmann-fold domains"/>
    <property type="match status" value="1"/>
</dbReference>
<dbReference type="InterPro" id="IPR004104">
    <property type="entry name" value="Gfo/Idh/MocA-like_OxRdtase_C"/>
</dbReference>
<dbReference type="PANTHER" id="PTHR43593:SF1">
    <property type="entry name" value="INOSITOL 2-DEHYDROGENASE"/>
    <property type="match status" value="1"/>
</dbReference>
<evidence type="ECO:0000256" key="4">
    <source>
        <dbReference type="HAMAP-Rule" id="MF_01671"/>
    </source>
</evidence>
<dbReference type="PANTHER" id="PTHR43593">
    <property type="match status" value="1"/>
</dbReference>
<dbReference type="RefSeq" id="WP_111241235.1">
    <property type="nucleotide sequence ID" value="NZ_POTX01000002.1"/>
</dbReference>
<evidence type="ECO:0000313" key="8">
    <source>
        <dbReference type="Proteomes" id="UP000248627"/>
    </source>
</evidence>
<protein>
    <recommendedName>
        <fullName evidence="4">Inositol 2-dehydrogenase</fullName>
        <ecNumber evidence="4">1.1.1.18</ecNumber>
    </recommendedName>
    <alternativeName>
        <fullName evidence="4">Myo-inositol 2-dehydrogenase</fullName>
        <shortName evidence="4">MI 2-dehydrogenase</shortName>
    </alternativeName>
</protein>
<evidence type="ECO:0000256" key="1">
    <source>
        <dbReference type="ARBA" id="ARBA00010928"/>
    </source>
</evidence>
<organism evidence="7 8">
    <name type="scientific">Micromonospora endophytica</name>
    <dbReference type="NCBI Taxonomy" id="515350"/>
    <lineage>
        <taxon>Bacteria</taxon>
        <taxon>Bacillati</taxon>
        <taxon>Actinomycetota</taxon>
        <taxon>Actinomycetes</taxon>
        <taxon>Micromonosporales</taxon>
        <taxon>Micromonosporaceae</taxon>
        <taxon>Micromonospora</taxon>
    </lineage>
</organism>
<gene>
    <name evidence="4" type="primary">iolG</name>
    <name evidence="7" type="ORF">C1I93_00790</name>
</gene>
<dbReference type="AlphaFoldDB" id="A0A2W2DMS5"/>
<evidence type="ECO:0000256" key="2">
    <source>
        <dbReference type="ARBA" id="ARBA00023002"/>
    </source>
</evidence>
<dbReference type="InterPro" id="IPR023794">
    <property type="entry name" value="MI/DCI_dehydrogenase"/>
</dbReference>
<keyword evidence="3 4" id="KW-0520">NAD</keyword>
<dbReference type="GO" id="GO:0019310">
    <property type="term" value="P:inositol catabolic process"/>
    <property type="evidence" value="ECO:0007669"/>
    <property type="project" value="UniProtKB-UniRule"/>
</dbReference>
<dbReference type="Gene3D" id="3.30.360.10">
    <property type="entry name" value="Dihydrodipicolinate Reductase, domain 2"/>
    <property type="match status" value="1"/>
</dbReference>
<feature type="domain" description="Gfo/Idh/MocA-like oxidoreductase N-terminal" evidence="5">
    <location>
        <begin position="6"/>
        <end position="124"/>
    </location>
</feature>
<dbReference type="InterPro" id="IPR036291">
    <property type="entry name" value="NAD(P)-bd_dom_sf"/>
</dbReference>
<dbReference type="HAMAP" id="MF_01671">
    <property type="entry name" value="IolG"/>
    <property type="match status" value="1"/>
</dbReference>
<accession>A0A2W2DMS5</accession>
<evidence type="ECO:0000256" key="3">
    <source>
        <dbReference type="ARBA" id="ARBA00023027"/>
    </source>
</evidence>
<proteinExistence type="inferred from homology"/>
<evidence type="ECO:0000259" key="5">
    <source>
        <dbReference type="Pfam" id="PF01408"/>
    </source>
</evidence>
<dbReference type="GO" id="GO:0000166">
    <property type="term" value="F:nucleotide binding"/>
    <property type="evidence" value="ECO:0007669"/>
    <property type="project" value="InterPro"/>
</dbReference>
<comment type="caution">
    <text evidence="7">The sequence shown here is derived from an EMBL/GenBank/DDBJ whole genome shotgun (WGS) entry which is preliminary data.</text>
</comment>
<name>A0A2W2DMS5_9ACTN</name>
<dbReference type="EMBL" id="POTX01000002">
    <property type="protein sequence ID" value="PZG01058.1"/>
    <property type="molecule type" value="Genomic_DNA"/>
</dbReference>
<dbReference type="Pfam" id="PF02894">
    <property type="entry name" value="GFO_IDH_MocA_C"/>
    <property type="match status" value="1"/>
</dbReference>